<dbReference type="InterPro" id="IPR045337">
    <property type="entry name" value="MmgE_PrpD_C"/>
</dbReference>
<organism evidence="4">
    <name type="scientific">marine metagenome</name>
    <dbReference type="NCBI Taxonomy" id="408172"/>
    <lineage>
        <taxon>unclassified sequences</taxon>
        <taxon>metagenomes</taxon>
        <taxon>ecological metagenomes</taxon>
    </lineage>
</organism>
<dbReference type="InterPro" id="IPR042183">
    <property type="entry name" value="MmgE/PrpD_sf_1"/>
</dbReference>
<reference evidence="4" key="1">
    <citation type="submission" date="2018-05" db="EMBL/GenBank/DDBJ databases">
        <authorList>
            <person name="Lanie J.A."/>
            <person name="Ng W.-L."/>
            <person name="Kazmierczak K.M."/>
            <person name="Andrzejewski T.M."/>
            <person name="Davidsen T.M."/>
            <person name="Wayne K.J."/>
            <person name="Tettelin H."/>
            <person name="Glass J.I."/>
            <person name="Rusch D."/>
            <person name="Podicherti R."/>
            <person name="Tsui H.-C.T."/>
            <person name="Winkler M.E."/>
        </authorList>
    </citation>
    <scope>NUCLEOTIDE SEQUENCE</scope>
</reference>
<name>A0A381W560_9ZZZZ</name>
<dbReference type="SUPFAM" id="SSF103378">
    <property type="entry name" value="2-methylcitrate dehydratase PrpD"/>
    <property type="match status" value="1"/>
</dbReference>
<dbReference type="GO" id="GO:0016829">
    <property type="term" value="F:lyase activity"/>
    <property type="evidence" value="ECO:0007669"/>
    <property type="project" value="InterPro"/>
</dbReference>
<proteinExistence type="inferred from homology"/>
<evidence type="ECO:0000313" key="4">
    <source>
        <dbReference type="EMBL" id="SVA47043.1"/>
    </source>
</evidence>
<dbReference type="PANTHER" id="PTHR16943">
    <property type="entry name" value="2-METHYLCITRATE DEHYDRATASE-RELATED"/>
    <property type="match status" value="1"/>
</dbReference>
<sequence length="450" mass="47727">MTDKANRFVSPDNHLLHLITETNPSLFDEYDLKKSGLCLLDWAAVAVAGSREPCAKILLDHAQQEGGEAQSTLIGTGKCGTARQAALFNGTAAHAHDFDDTYPAIPAHTTVPVASAVWAAAERDGRTGLEIITSVITGIEVICRLGLALCPDHYRRGWHASATLGAIGASAACAKLHGLKGKTIMDALELAACRAAGTKAAFGSMAKPLQLGQAAALGLESADLAQRGFTSSKRVLNAADGFYALHSNDFSDAPLKKPLGGEFHIHGNHFKYHASCFLTHGAIEAAKTFFADNGGHPPTSIKQIHVCGHPELLKVCDNPGPQTGLAAKFSVQFCVALALTGKDTSALSTFGKHLTRDSELRNLMNKTTLEASANLNHEEAEVTFSLKDESTTKIFGEPVSSTEPDEERPAIEAKARSLCEPVVGKEGTSKLIQLFSALQTLDHIPDYSGL</sequence>
<dbReference type="InterPro" id="IPR005656">
    <property type="entry name" value="MmgE_PrpD"/>
</dbReference>
<evidence type="ECO:0008006" key="5">
    <source>
        <dbReference type="Google" id="ProtNLM"/>
    </source>
</evidence>
<feature type="domain" description="MmgE/PrpD N-terminal" evidence="2">
    <location>
        <begin position="33"/>
        <end position="250"/>
    </location>
</feature>
<dbReference type="Pfam" id="PF19305">
    <property type="entry name" value="MmgE_PrpD_C"/>
    <property type="match status" value="1"/>
</dbReference>
<gene>
    <name evidence="4" type="ORF">METZ01_LOCUS99897</name>
</gene>
<comment type="similarity">
    <text evidence="1">Belongs to the PrpD family.</text>
</comment>
<dbReference type="Gene3D" id="1.10.4100.10">
    <property type="entry name" value="2-methylcitrate dehydratase PrpD"/>
    <property type="match status" value="1"/>
</dbReference>
<accession>A0A381W560</accession>
<dbReference type="AlphaFoldDB" id="A0A381W560"/>
<dbReference type="Pfam" id="PF03972">
    <property type="entry name" value="MmgE_PrpD_N"/>
    <property type="match status" value="1"/>
</dbReference>
<dbReference type="InterPro" id="IPR036148">
    <property type="entry name" value="MmgE/PrpD_sf"/>
</dbReference>
<evidence type="ECO:0000256" key="1">
    <source>
        <dbReference type="ARBA" id="ARBA00006174"/>
    </source>
</evidence>
<dbReference type="InterPro" id="IPR045336">
    <property type="entry name" value="MmgE_PrpD_N"/>
</dbReference>
<dbReference type="InterPro" id="IPR042188">
    <property type="entry name" value="MmgE/PrpD_sf_2"/>
</dbReference>
<protein>
    <recommendedName>
        <fullName evidence="5">MmgE/PrpD family protein</fullName>
    </recommendedName>
</protein>
<dbReference type="PANTHER" id="PTHR16943:SF8">
    <property type="entry name" value="2-METHYLCITRATE DEHYDRATASE"/>
    <property type="match status" value="1"/>
</dbReference>
<dbReference type="Gene3D" id="3.30.1330.120">
    <property type="entry name" value="2-methylcitrate dehydratase PrpD"/>
    <property type="match status" value="1"/>
</dbReference>
<feature type="domain" description="MmgE/PrpD C-terminal" evidence="3">
    <location>
        <begin position="273"/>
        <end position="432"/>
    </location>
</feature>
<evidence type="ECO:0000259" key="2">
    <source>
        <dbReference type="Pfam" id="PF03972"/>
    </source>
</evidence>
<dbReference type="EMBL" id="UINC01010587">
    <property type="protein sequence ID" value="SVA47043.1"/>
    <property type="molecule type" value="Genomic_DNA"/>
</dbReference>
<evidence type="ECO:0000259" key="3">
    <source>
        <dbReference type="Pfam" id="PF19305"/>
    </source>
</evidence>